<dbReference type="EMBL" id="FOFN01000002">
    <property type="protein sequence ID" value="SEQ46316.1"/>
    <property type="molecule type" value="Genomic_DNA"/>
</dbReference>
<evidence type="ECO:0000256" key="5">
    <source>
        <dbReference type="ARBA" id="ARBA00023315"/>
    </source>
</evidence>
<evidence type="ECO:0000313" key="7">
    <source>
        <dbReference type="EMBL" id="SEQ46316.1"/>
    </source>
</evidence>
<dbReference type="InterPro" id="IPR003447">
    <property type="entry name" value="FEMABX"/>
</dbReference>
<evidence type="ECO:0000256" key="2">
    <source>
        <dbReference type="ARBA" id="ARBA00022679"/>
    </source>
</evidence>
<dbReference type="OrthoDB" id="9785911at2"/>
<sequence length="344" mass="39713">MIKTITEKDEWDSLIAEFSEYDSYHTYDYHHISSSKDETPVLLIYTEDNIVIGVPLLVRSIKGTPYKDATSVYGYCGPISKGITRTFDNTQFVEALKAHLFNNNIISIFARLNPYISKQKVILDGLGEISPLGKVVNINLTLDHITQRQKYHRRLKNHANKSRRNCGIIKADNEELIEQFASIYKENMIRVNAKKMYFFNKEYFLKLVNSESFKTEILLATEKETNTIISGAVFLKSDNIVQYHLSGTKNDFLHLMPTKLLIDEMRVKSTIDGLKAFNLGGGVGANENDTLFRFKSSFSDDYHQFSVWKLIINQKVYNELCMRNAIKNSDLKFFPLYRSKEYNS</sequence>
<dbReference type="InterPro" id="IPR050644">
    <property type="entry name" value="PG_Glycine_Bridge_Synth"/>
</dbReference>
<keyword evidence="3" id="KW-0133">Cell shape</keyword>
<dbReference type="PANTHER" id="PTHR36174">
    <property type="entry name" value="LIPID II:GLYCINE GLYCYLTRANSFERASE"/>
    <property type="match status" value="1"/>
</dbReference>
<dbReference type="RefSeq" id="WP_092578532.1">
    <property type="nucleotide sequence ID" value="NZ_FOFN01000002.1"/>
</dbReference>
<gene>
    <name evidence="7" type="ORF">SAMN05421824_1721</name>
</gene>
<evidence type="ECO:0000256" key="3">
    <source>
        <dbReference type="ARBA" id="ARBA00022960"/>
    </source>
</evidence>
<dbReference type="SUPFAM" id="SSF55729">
    <property type="entry name" value="Acyl-CoA N-acyltransferases (Nat)"/>
    <property type="match status" value="1"/>
</dbReference>
<dbReference type="GO" id="GO:0071555">
    <property type="term" value="P:cell wall organization"/>
    <property type="evidence" value="ECO:0007669"/>
    <property type="project" value="UniProtKB-KW"/>
</dbReference>
<evidence type="ECO:0000256" key="1">
    <source>
        <dbReference type="ARBA" id="ARBA00009943"/>
    </source>
</evidence>
<evidence type="ECO:0000256" key="6">
    <source>
        <dbReference type="ARBA" id="ARBA00023316"/>
    </source>
</evidence>
<accession>A0A1H9G863</accession>
<dbReference type="PANTHER" id="PTHR36174:SF1">
    <property type="entry name" value="LIPID II:GLYCINE GLYCYLTRANSFERASE"/>
    <property type="match status" value="1"/>
</dbReference>
<protein>
    <submittedName>
        <fullName evidence="7">FemAB family protein</fullName>
    </submittedName>
</protein>
<comment type="similarity">
    <text evidence="1">Belongs to the FemABX family.</text>
</comment>
<dbReference type="Proteomes" id="UP000198999">
    <property type="component" value="Unassembled WGS sequence"/>
</dbReference>
<dbReference type="GO" id="GO:0016755">
    <property type="term" value="F:aminoacyltransferase activity"/>
    <property type="evidence" value="ECO:0007669"/>
    <property type="project" value="InterPro"/>
</dbReference>
<evidence type="ECO:0000256" key="4">
    <source>
        <dbReference type="ARBA" id="ARBA00022984"/>
    </source>
</evidence>
<proteinExistence type="inferred from homology"/>
<keyword evidence="4" id="KW-0573">Peptidoglycan synthesis</keyword>
<name>A0A1H9G863_9FLAO</name>
<dbReference type="GO" id="GO:0009252">
    <property type="term" value="P:peptidoglycan biosynthetic process"/>
    <property type="evidence" value="ECO:0007669"/>
    <property type="project" value="UniProtKB-KW"/>
</dbReference>
<evidence type="ECO:0000313" key="8">
    <source>
        <dbReference type="Proteomes" id="UP000198999"/>
    </source>
</evidence>
<reference evidence="7 8" key="1">
    <citation type="submission" date="2016-10" db="EMBL/GenBank/DDBJ databases">
        <authorList>
            <person name="de Groot N.N."/>
        </authorList>
    </citation>
    <scope>NUCLEOTIDE SEQUENCE [LARGE SCALE GENOMIC DNA]</scope>
    <source>
        <strain evidence="7 8">DSM 21035</strain>
    </source>
</reference>
<dbReference type="InterPro" id="IPR016181">
    <property type="entry name" value="Acyl_CoA_acyltransferase"/>
</dbReference>
<keyword evidence="6" id="KW-0961">Cell wall biogenesis/degradation</keyword>
<dbReference type="AlphaFoldDB" id="A0A1H9G863"/>
<organism evidence="7 8">
    <name type="scientific">Hyunsoonleella jejuensis</name>
    <dbReference type="NCBI Taxonomy" id="419940"/>
    <lineage>
        <taxon>Bacteria</taxon>
        <taxon>Pseudomonadati</taxon>
        <taxon>Bacteroidota</taxon>
        <taxon>Flavobacteriia</taxon>
        <taxon>Flavobacteriales</taxon>
        <taxon>Flavobacteriaceae</taxon>
    </lineage>
</organism>
<dbReference type="Pfam" id="PF02388">
    <property type="entry name" value="FemAB"/>
    <property type="match status" value="1"/>
</dbReference>
<keyword evidence="5" id="KW-0012">Acyltransferase</keyword>
<dbReference type="Gene3D" id="3.40.630.30">
    <property type="match status" value="1"/>
</dbReference>
<keyword evidence="8" id="KW-1185">Reference proteome</keyword>
<dbReference type="GO" id="GO:0008360">
    <property type="term" value="P:regulation of cell shape"/>
    <property type="evidence" value="ECO:0007669"/>
    <property type="project" value="UniProtKB-KW"/>
</dbReference>
<keyword evidence="2" id="KW-0808">Transferase</keyword>
<dbReference type="STRING" id="419940.SAMN05421824_1721"/>